<dbReference type="SMART" id="SM00799">
    <property type="entry name" value="DENN"/>
    <property type="match status" value="1"/>
</dbReference>
<dbReference type="Gene3D" id="3.40.50.11500">
    <property type="match status" value="1"/>
</dbReference>
<feature type="domain" description="cDENN" evidence="1">
    <location>
        <begin position="182"/>
        <end position="331"/>
    </location>
</feature>
<protein>
    <submittedName>
        <fullName evidence="2">DENN domain-containing protein 2C</fullName>
    </submittedName>
</protein>
<proteinExistence type="predicted"/>
<dbReference type="Proteomes" id="UP001516464">
    <property type="component" value="Unassembled WGS sequence"/>
</dbReference>
<reference evidence="2 3" key="1">
    <citation type="submission" date="2019-01" db="EMBL/GenBank/DDBJ databases">
        <title>Genomes sequencing and comparative genomics of infectious freshwater microsporidia, Cucumispora dikerogammari and Thelohania contejeani.</title>
        <authorList>
            <person name="Cormier A."/>
            <person name="Giraud I."/>
            <person name="Wattier R."/>
            <person name="Teixeira M."/>
            <person name="Grandjean F."/>
            <person name="Rigaud T."/>
            <person name="Cordaux R."/>
        </authorList>
    </citation>
    <scope>NUCLEOTIDE SEQUENCE [LARGE SCALE GENOMIC DNA]</scope>
    <source>
        <strain evidence="2">T1</strain>
        <tissue evidence="2">Spores</tissue>
    </source>
</reference>
<dbReference type="Pfam" id="PF02141">
    <property type="entry name" value="DENN"/>
    <property type="match status" value="1"/>
</dbReference>
<gene>
    <name evidence="2" type="primary">DENND2C</name>
    <name evidence="2" type="ORF">TCON_2237</name>
</gene>
<dbReference type="InterPro" id="IPR043153">
    <property type="entry name" value="DENN_C"/>
</dbReference>
<dbReference type="EMBL" id="SBIQ01000230">
    <property type="protein sequence ID" value="KAF7682537.1"/>
    <property type="molecule type" value="Genomic_DNA"/>
</dbReference>
<evidence type="ECO:0000259" key="1">
    <source>
        <dbReference type="SMART" id="SM00799"/>
    </source>
</evidence>
<evidence type="ECO:0000313" key="2">
    <source>
        <dbReference type="EMBL" id="KAF7682537.1"/>
    </source>
</evidence>
<name>A0ABQ7HWJ7_9MICR</name>
<organism evidence="2 3">
    <name type="scientific">Astathelohania contejeani</name>
    <dbReference type="NCBI Taxonomy" id="164912"/>
    <lineage>
        <taxon>Eukaryota</taxon>
        <taxon>Fungi</taxon>
        <taxon>Fungi incertae sedis</taxon>
        <taxon>Microsporidia</taxon>
        <taxon>Astathelohaniidae</taxon>
        <taxon>Astathelohania</taxon>
    </lineage>
</organism>
<keyword evidence="3" id="KW-1185">Reference proteome</keyword>
<accession>A0ABQ7HWJ7</accession>
<dbReference type="PANTHER" id="PTHR15288">
    <property type="entry name" value="DENN DOMAIN-CONTAINING PROTEIN 2"/>
    <property type="match status" value="1"/>
</dbReference>
<evidence type="ECO:0000313" key="3">
    <source>
        <dbReference type="Proteomes" id="UP001516464"/>
    </source>
</evidence>
<dbReference type="InterPro" id="IPR051942">
    <property type="entry name" value="DENN_domain_containing_2"/>
</dbReference>
<sequence>MQFIDGIYIFYPVTPSTTKLQPANFRLHPINNPIPVNSYILKDFNQTICIFNSANNTKVYLIYDLEYEADLSILTKINELSDENYVIIKNEYYYLDKCKTVTPISKIFFKDNQIHFNNEINKENEEQKEFVIKEEISNRKLGQAIPSYLSPFEPNQHTQIKNFVFSSSKEEQLFGYILLDAQSPFLIVSSFYFSNFESFLINIFNIKDQHSDLLYTLLDIPLFPHRYLNIRYNNDILYQTNSNLLVMDIPPHFLISLLSLILQENKILFIANNPQLIFHLIMYCDSIIKPFGWQYALCTPLPESMFDLLDSPFPFIIGIIGEIKQTMDDKGTIKTVYNFPGYENRDMFSIIKENKISAIDLNNLSSINKAISIPFSRELADSIQLAVSEDEKRKAFKKYFTVLKNNIVIAREKTIDKILDDSNPINNLKYIIDYPGEIRENIRDDLKEFFNDFFQTRIFKRFISMNDDEYRCSYSININNKTSQCVFIPYVLLDNISESSVIKLWLKLYDGDLMKPALTLIERTKKSEIIVEILRRLSKKGLIDDIIYLINLLNIKMKPEMYQAINIKEENMQMPTNFMQYYNLASYKIIPINICKCKILKSKKIIPWDFKSQQKINVNMKEKDCVCNNYCSTSILVLNGDAIVGLYRLITPENAAIWINALNNNELSKQSLIINQPILFWCIIFYFLYFDLPINIIENKNDIKVDVIIEENYFKKSFNCIKGLQGEDIIISKESKEFDTMINIMDIPELDMSYYQSSKLMNNKK</sequence>
<dbReference type="PANTHER" id="PTHR15288:SF0">
    <property type="entry name" value="UDENN DOMAIN-CONTAINING PROTEIN"/>
    <property type="match status" value="1"/>
</dbReference>
<comment type="caution">
    <text evidence="2">The sequence shown here is derived from an EMBL/GenBank/DDBJ whole genome shotgun (WGS) entry which is preliminary data.</text>
</comment>
<dbReference type="InterPro" id="IPR001194">
    <property type="entry name" value="cDENN_dom"/>
</dbReference>